<dbReference type="InParanoid" id="A0A7E5WEI0"/>
<dbReference type="GO" id="GO:0008988">
    <property type="term" value="F:rRNA (adenine-N6-)-methyltransferase activity"/>
    <property type="evidence" value="ECO:0007669"/>
    <property type="project" value="InterPro"/>
</dbReference>
<keyword evidence="5" id="KW-0863">Zinc-finger</keyword>
<dbReference type="FunCoup" id="A0A7E5WEI0">
    <property type="interactions" value="1641"/>
</dbReference>
<dbReference type="GeneID" id="113501785"/>
<dbReference type="GO" id="GO:0003676">
    <property type="term" value="F:nucleic acid binding"/>
    <property type="evidence" value="ECO:0007669"/>
    <property type="project" value="InterPro"/>
</dbReference>
<reference evidence="9" key="1">
    <citation type="submission" date="2025-08" db="UniProtKB">
        <authorList>
            <consortium name="RefSeq"/>
        </authorList>
    </citation>
    <scope>IDENTIFICATION</scope>
</reference>
<name>A0A7E5WEI0_TRINI</name>
<organism evidence="8 9">
    <name type="scientific">Trichoplusia ni</name>
    <name type="common">Cabbage looper</name>
    <dbReference type="NCBI Taxonomy" id="7111"/>
    <lineage>
        <taxon>Eukaryota</taxon>
        <taxon>Metazoa</taxon>
        <taxon>Ecdysozoa</taxon>
        <taxon>Arthropoda</taxon>
        <taxon>Hexapoda</taxon>
        <taxon>Insecta</taxon>
        <taxon>Pterygota</taxon>
        <taxon>Neoptera</taxon>
        <taxon>Endopterygota</taxon>
        <taxon>Lepidoptera</taxon>
        <taxon>Glossata</taxon>
        <taxon>Ditrysia</taxon>
        <taxon>Noctuoidea</taxon>
        <taxon>Noctuidae</taxon>
        <taxon>Plusiinae</taxon>
        <taxon>Trichoplusia</taxon>
    </lineage>
</organism>
<dbReference type="PROSITE" id="PS50158">
    <property type="entry name" value="ZF_CCHC"/>
    <property type="match status" value="1"/>
</dbReference>
<dbReference type="SMART" id="SM00343">
    <property type="entry name" value="ZnF_C2HC"/>
    <property type="match status" value="1"/>
</dbReference>
<comment type="subcellular location">
    <subcellularLocation>
        <location evidence="1">Cytoplasm</location>
    </subcellularLocation>
</comment>
<dbReference type="GO" id="GO:0005737">
    <property type="term" value="C:cytoplasm"/>
    <property type="evidence" value="ECO:0007669"/>
    <property type="project" value="UniProtKB-SubCell"/>
</dbReference>
<evidence type="ECO:0000256" key="4">
    <source>
        <dbReference type="ARBA" id="ARBA00022679"/>
    </source>
</evidence>
<dbReference type="KEGG" id="tnl:113501785"/>
<dbReference type="OrthoDB" id="431817at2759"/>
<accession>A0A7E5WEI0</accession>
<keyword evidence="8" id="KW-1185">Reference proteome</keyword>
<keyword evidence="5" id="KW-0479">Metal-binding</keyword>
<keyword evidence="3" id="KW-0489">Methyltransferase</keyword>
<keyword evidence="4" id="KW-0808">Transferase</keyword>
<dbReference type="RefSeq" id="XP_026738837.1">
    <property type="nucleotide sequence ID" value="XM_026883036.1"/>
</dbReference>
<evidence type="ECO:0000313" key="8">
    <source>
        <dbReference type="Proteomes" id="UP000322000"/>
    </source>
</evidence>
<keyword evidence="5" id="KW-0862">Zinc</keyword>
<dbReference type="InterPro" id="IPR039846">
    <property type="entry name" value="ZCCHC4"/>
</dbReference>
<dbReference type="PANTHER" id="PTHR13493">
    <property type="entry name" value="ZINC FINGER CCHC DOMAIN-CONTAINING"/>
    <property type="match status" value="1"/>
</dbReference>
<dbReference type="InterPro" id="IPR017921">
    <property type="entry name" value="Znf_CTCHY"/>
</dbReference>
<evidence type="ECO:0000256" key="2">
    <source>
        <dbReference type="ARBA" id="ARBA00022490"/>
    </source>
</evidence>
<dbReference type="PROSITE" id="PS50216">
    <property type="entry name" value="DHHC"/>
    <property type="match status" value="1"/>
</dbReference>
<dbReference type="GO" id="GO:0008270">
    <property type="term" value="F:zinc ion binding"/>
    <property type="evidence" value="ECO:0007669"/>
    <property type="project" value="UniProtKB-KW"/>
</dbReference>
<proteinExistence type="predicted"/>
<dbReference type="Pfam" id="PF10237">
    <property type="entry name" value="N6-adenineMlase"/>
    <property type="match status" value="1"/>
</dbReference>
<dbReference type="AlphaFoldDB" id="A0A7E5WEI0"/>
<keyword evidence="2" id="KW-0963">Cytoplasm</keyword>
<sequence>MPRKRKLESKESIAQKTSPVEVVIEDVISHPLCMHGPTLLFSTEKGRFYACASCRNKECTVHIDEEDWQKENVRKRNEKYYSLIPKIDKTAAWSNYSEIKSRHYADRAFCNTCEELYALSESSKKHGKDHRVITPLTDEQLSRPTTWLPMLENDSVEAQYMFTKKSISTVFGILKNNNISNILCIGTPSIHEEAQSLPDFTSLLLDYDKRHHLFQPPKQFVWYNMFNNYMFNGNEDEKVLKKFFKNSRDGGICIVLDPPFGGRVEPLVQTLKELTELYRQVLDKPGEGLLPVLWAFPYFSEPYITNMAPEIKMHDYQIEYTNHKKFLNRTKDGRKFASPIRFFTNLPLRTIDLSNDSNYKLCNKCKFYVSATNNHCYKCGGCTSKNGMTYKHCDVCKRCVKPTFFHCKACGRCAQERNHQCGVVVESQSCFNCKQTGHKKTACPQLQGRNNNKKKRKSA</sequence>
<evidence type="ECO:0000256" key="3">
    <source>
        <dbReference type="ARBA" id="ARBA00022603"/>
    </source>
</evidence>
<dbReference type="PROSITE" id="PS51270">
    <property type="entry name" value="ZF_CTCHY"/>
    <property type="match status" value="1"/>
</dbReference>
<evidence type="ECO:0000259" key="6">
    <source>
        <dbReference type="PROSITE" id="PS50158"/>
    </source>
</evidence>
<evidence type="ECO:0000256" key="1">
    <source>
        <dbReference type="ARBA" id="ARBA00004496"/>
    </source>
</evidence>
<feature type="domain" description="CCHC-type" evidence="6">
    <location>
        <begin position="430"/>
        <end position="445"/>
    </location>
</feature>
<protein>
    <submittedName>
        <fullName evidence="9">Zinc finger CCHC domain-containing protein 4</fullName>
    </submittedName>
</protein>
<dbReference type="InterPro" id="IPR001878">
    <property type="entry name" value="Znf_CCHC"/>
</dbReference>
<evidence type="ECO:0000313" key="9">
    <source>
        <dbReference type="RefSeq" id="XP_026738837.1"/>
    </source>
</evidence>
<gene>
    <name evidence="9" type="primary">LOC113501785</name>
</gene>
<feature type="domain" description="CTCHY-type" evidence="7">
    <location>
        <begin position="357"/>
        <end position="418"/>
    </location>
</feature>
<dbReference type="Proteomes" id="UP000322000">
    <property type="component" value="Chromosome 16"/>
</dbReference>
<evidence type="ECO:0000259" key="7">
    <source>
        <dbReference type="PROSITE" id="PS51270"/>
    </source>
</evidence>
<dbReference type="PANTHER" id="PTHR13493:SF3">
    <property type="entry name" value="RRNA N6-ADENOSINE-METHYLTRANSFERASE ZCCHC4"/>
    <property type="match status" value="1"/>
</dbReference>
<evidence type="ECO:0000256" key="5">
    <source>
        <dbReference type="PROSITE-ProRule" id="PRU00047"/>
    </source>
</evidence>
<dbReference type="InterPro" id="IPR041370">
    <property type="entry name" value="Mlase_EEF1AKMT1/ZCCHC4"/>
</dbReference>
<dbReference type="GO" id="GO:0005730">
    <property type="term" value="C:nucleolus"/>
    <property type="evidence" value="ECO:0007669"/>
    <property type="project" value="TreeGrafter"/>
</dbReference>